<dbReference type="SMART" id="SM00869">
    <property type="entry name" value="Autotransporter"/>
    <property type="match status" value="1"/>
</dbReference>
<feature type="domain" description="Autotransporter" evidence="1">
    <location>
        <begin position="708"/>
        <end position="985"/>
    </location>
</feature>
<dbReference type="EMBL" id="CP032823">
    <property type="protein sequence ID" value="AYJ79654.1"/>
    <property type="molecule type" value="Genomic_DNA"/>
</dbReference>
<dbReference type="AlphaFoldDB" id="A0AAD0TUG2"/>
<dbReference type="PROSITE" id="PS51208">
    <property type="entry name" value="AUTOTRANSPORTER"/>
    <property type="match status" value="1"/>
</dbReference>
<dbReference type="RefSeq" id="WP_105916750.1">
    <property type="nucleotide sequence ID" value="NZ_CP021072.1"/>
</dbReference>
<dbReference type="Proteomes" id="UP000273809">
    <property type="component" value="Chromosome"/>
</dbReference>
<dbReference type="KEGG" id="acre:ACRYA_0507"/>
<dbReference type="InterPro" id="IPR036709">
    <property type="entry name" value="Autotransporte_beta_dom_sf"/>
</dbReference>
<evidence type="ECO:0000313" key="2">
    <source>
        <dbReference type="EMBL" id="AYJ79654.1"/>
    </source>
</evidence>
<dbReference type="GeneID" id="56460729"/>
<dbReference type="GO" id="GO:0019867">
    <property type="term" value="C:outer membrane"/>
    <property type="evidence" value="ECO:0007669"/>
    <property type="project" value="InterPro"/>
</dbReference>
<accession>A0AAD0TUG2</accession>
<protein>
    <submittedName>
        <fullName evidence="2">Autotransporter domain-containing protein</fullName>
    </submittedName>
</protein>
<dbReference type="Pfam" id="PF03797">
    <property type="entry name" value="Autotransporter"/>
    <property type="match status" value="1"/>
</dbReference>
<dbReference type="InterPro" id="IPR005546">
    <property type="entry name" value="Autotransporte_beta"/>
</dbReference>
<dbReference type="NCBIfam" id="TIGR01414">
    <property type="entry name" value="autotrans_barl"/>
    <property type="match status" value="1"/>
</dbReference>
<reference evidence="2 3" key="1">
    <citation type="submission" date="2018-10" db="EMBL/GenBank/DDBJ databases">
        <title>Complete genome sequences of Arcobacter cryaerophilus strains ATCC 43158 and ATCC 49615.</title>
        <authorList>
            <person name="Miller W.G."/>
            <person name="Yee E."/>
            <person name="Bono J.L."/>
        </authorList>
    </citation>
    <scope>NUCLEOTIDE SEQUENCE [LARGE SCALE GENOMIC DNA]</scope>
    <source>
        <strain evidence="2 3">ATCC 43158</strain>
    </source>
</reference>
<gene>
    <name evidence="2" type="ORF">ACRYA_0507</name>
</gene>
<dbReference type="Gene3D" id="2.40.128.130">
    <property type="entry name" value="Autotransporter beta-domain"/>
    <property type="match status" value="1"/>
</dbReference>
<dbReference type="SUPFAM" id="SSF103515">
    <property type="entry name" value="Autotransporter"/>
    <property type="match status" value="1"/>
</dbReference>
<evidence type="ECO:0000259" key="1">
    <source>
        <dbReference type="PROSITE" id="PS51208"/>
    </source>
</evidence>
<organism evidence="2 3">
    <name type="scientific">Aliarcobacter cryaerophilus ATCC 43158</name>
    <dbReference type="NCBI Taxonomy" id="1032070"/>
    <lineage>
        <taxon>Bacteria</taxon>
        <taxon>Pseudomonadati</taxon>
        <taxon>Campylobacterota</taxon>
        <taxon>Epsilonproteobacteria</taxon>
        <taxon>Campylobacterales</taxon>
        <taxon>Arcobacteraceae</taxon>
        <taxon>Aliarcobacter</taxon>
    </lineage>
</organism>
<sequence length="985" mass="104351">MFSRYIDNIDYKSRFRILKGGKVSLVISTILIGSIVNIANAANVISSPLNSTYNYINGDVEDTIITSTGSISVSGGVTAININTKPLVSDKKLDNYGTISVVNGSGASAVFSNQTIFGAINNFGTISSTEANGGAAGINISTLLDKGTIENKVGGTITASSTSGMNSFSWGIYANSLTDGGTANSAEIINNGVINASSIKDSFGIKINTDLLGSNIKNNGILNVNAIDEDTVTSKGIYIGGKSENSFDAPQITNDGTMTIRSNAVNGYYSYAYSYGIDINQALGSHYSNTGTIDVKAQSNIGDTEAKSLVYGMNFGTLINNSHITNDGTIKVVANAQDIDYSFGEAYGIKASASDSTITNNGDILVEAYGKRGNVSSTKAAGISLGLEEDWEMPTSVTNTGKISAKTISSANYAEAYGVQLNTNRNNNFEFINEANGVIEAYHNGQLGLNAYSLSLYSLGDVTAINRGTLKGNLNVSGTLTNSGLIELPHYNNDGEAGGYVKNFTNEANGILKIGVLTDGTLNNTTYSKLETQNAVFNSGSTLNVNVLSASTNQALLAGKRLENVVKASNNLTIDGKLNVTDNSALLNFNYVTNNSWTNGGSGAIHLDIVKASENNIIDSTVGGGGNQNSQRAAAALQNVYNNNPAIQSAFNNLTTDQAVANAVQSTTALTPTAAVGATTQISNGIAGIVTQRQNANISGSGLNSGDTMFSQKNFWFKPFGSLGSQKDKDGIRGFDVKAGGFGLGLDGEYKDNQNIGFGLFYTNAKVDVNNVNQKADLDVFTTLLYGNVPIIDDKINFLYQLGYSWQKTDGNREIFTGDTATSEYTSKTASLDLKLMRDVQVTDNLLLQPIVETTYRHFTNPSYKENGAGALNLSVDKFTSKDLIVGLGTIAHYKLTDDSKILANVNVGYDLEGKNQTVTSAFEGSTGVKFDTDGIDNGRWSYQAGIGYELDINKTNSINVSYDYQGQGSDFSNNTLSAKYVLKF</sequence>
<name>A0AAD0TUG2_9BACT</name>
<proteinExistence type="predicted"/>
<dbReference type="InterPro" id="IPR006315">
    <property type="entry name" value="OM_autotransptr_brl_dom"/>
</dbReference>
<evidence type="ECO:0000313" key="3">
    <source>
        <dbReference type="Proteomes" id="UP000273809"/>
    </source>
</evidence>